<sequence>MEKQQSSHYSHLPVKEQGMSSVRVCMLPQGGSPIHGNGVDRAKALKSSNDFDPLATFDHIESPDSTCSSVSSHGDPNLCDNPSKNMDMKIQIENERANSSLNASSSTLHSNVPSNILSRLPPIQGLSTPPNRGPDLLKYYDLQANVLPWNPQSAGSERFILLTDPGVPSQYQLAIPVCNVPMVSVENWQHNTEQFLNMQAQFQPAQQSEQLQTGQEQNYYHMQQLRFRQQIEAHQRQQQLKHWSETLNLSPRGEALKQIQKQDRRQGVRSSKLYRGVRQRHWGKWVAEIRLPRNRTRLWLGTFDTAEAAALAYDKAAYRLRGEYARLNFPQIHHYYRAQQGAGSEGDLPDTRFQFAGFHEGAFRSTLEAKLQAISEQMAQSRKECSLSDNIQLCNQGRCPKQQKLNQGWSGISQKSAVEILQPDDSIAQDSSTREMSYKYLTSFSDSPSENFAGTGYASAPCISPTGTAEQAANATFQTNATQNAKFSLGLLAEEPTDSSLIVENNTASSNVPASPGKMWADFDEIFFNSMPNFEADMTWDVLKLSASS</sequence>
<reference evidence="2" key="1">
    <citation type="journal article" date="2024" name="Proc. Natl. Acad. Sci. U.S.A.">
        <title>Extraordinary preservation of gene collinearity over three hundred million years revealed in homosporous lycophytes.</title>
        <authorList>
            <person name="Li C."/>
            <person name="Wickell D."/>
            <person name="Kuo L.Y."/>
            <person name="Chen X."/>
            <person name="Nie B."/>
            <person name="Liao X."/>
            <person name="Peng D."/>
            <person name="Ji J."/>
            <person name="Jenkins J."/>
            <person name="Williams M."/>
            <person name="Shu S."/>
            <person name="Plott C."/>
            <person name="Barry K."/>
            <person name="Rajasekar S."/>
            <person name="Grimwood J."/>
            <person name="Han X."/>
            <person name="Sun S."/>
            <person name="Hou Z."/>
            <person name="He W."/>
            <person name="Dai G."/>
            <person name="Sun C."/>
            <person name="Schmutz J."/>
            <person name="Leebens-Mack J.H."/>
            <person name="Li F.W."/>
            <person name="Wang L."/>
        </authorList>
    </citation>
    <scope>NUCLEOTIDE SEQUENCE [LARGE SCALE GENOMIC DNA]</scope>
    <source>
        <strain evidence="2">cv. PW_Plant_1</strain>
    </source>
</reference>
<proteinExistence type="predicted"/>
<evidence type="ECO:0000313" key="2">
    <source>
        <dbReference type="Proteomes" id="UP001162992"/>
    </source>
</evidence>
<evidence type="ECO:0000313" key="1">
    <source>
        <dbReference type="EMBL" id="KAJ7548043.1"/>
    </source>
</evidence>
<dbReference type="EMBL" id="CM055099">
    <property type="protein sequence ID" value="KAJ7548043.1"/>
    <property type="molecule type" value="Genomic_DNA"/>
</dbReference>
<accession>A0ACC2D1C7</accession>
<comment type="caution">
    <text evidence="1">The sequence shown here is derived from an EMBL/GenBank/DDBJ whole genome shotgun (WGS) entry which is preliminary data.</text>
</comment>
<dbReference type="Proteomes" id="UP001162992">
    <property type="component" value="Chromosome 8"/>
</dbReference>
<gene>
    <name evidence="1" type="ORF">O6H91_08G115100</name>
</gene>
<organism evidence="1 2">
    <name type="scientific">Diphasiastrum complanatum</name>
    <name type="common">Issler's clubmoss</name>
    <name type="synonym">Lycopodium complanatum</name>
    <dbReference type="NCBI Taxonomy" id="34168"/>
    <lineage>
        <taxon>Eukaryota</taxon>
        <taxon>Viridiplantae</taxon>
        <taxon>Streptophyta</taxon>
        <taxon>Embryophyta</taxon>
        <taxon>Tracheophyta</taxon>
        <taxon>Lycopodiopsida</taxon>
        <taxon>Lycopodiales</taxon>
        <taxon>Lycopodiaceae</taxon>
        <taxon>Lycopodioideae</taxon>
        <taxon>Diphasiastrum</taxon>
    </lineage>
</organism>
<protein>
    <submittedName>
        <fullName evidence="1">Uncharacterized protein</fullName>
    </submittedName>
</protein>
<name>A0ACC2D1C7_DIPCM</name>
<keyword evidence="2" id="KW-1185">Reference proteome</keyword>